<gene>
    <name evidence="1" type="ORF">SAMN05443639_106275</name>
</gene>
<organism evidence="1 2">
    <name type="scientific">Stigmatella erecta</name>
    <dbReference type="NCBI Taxonomy" id="83460"/>
    <lineage>
        <taxon>Bacteria</taxon>
        <taxon>Pseudomonadati</taxon>
        <taxon>Myxococcota</taxon>
        <taxon>Myxococcia</taxon>
        <taxon>Myxococcales</taxon>
        <taxon>Cystobacterineae</taxon>
        <taxon>Archangiaceae</taxon>
        <taxon>Stigmatella</taxon>
    </lineage>
</organism>
<dbReference type="Pfam" id="PF11142">
    <property type="entry name" value="DUF2917"/>
    <property type="match status" value="1"/>
</dbReference>
<dbReference type="EMBL" id="FOIJ01000006">
    <property type="protein sequence ID" value="SEU00563.1"/>
    <property type="molecule type" value="Genomic_DNA"/>
</dbReference>
<name>A0A1I0ITP7_9BACT</name>
<protein>
    <recommendedName>
        <fullName evidence="3">DUF2917 domain-containing protein</fullName>
    </recommendedName>
</protein>
<dbReference type="InterPro" id="IPR021317">
    <property type="entry name" value="DUF2917"/>
</dbReference>
<accession>A0A1I0ITP7</accession>
<evidence type="ECO:0000313" key="2">
    <source>
        <dbReference type="Proteomes" id="UP000199181"/>
    </source>
</evidence>
<dbReference type="RefSeq" id="WP_245767502.1">
    <property type="nucleotide sequence ID" value="NZ_FOIJ01000006.1"/>
</dbReference>
<proteinExistence type="predicted"/>
<dbReference type="Proteomes" id="UP000199181">
    <property type="component" value="Unassembled WGS sequence"/>
</dbReference>
<reference evidence="2" key="1">
    <citation type="submission" date="2016-10" db="EMBL/GenBank/DDBJ databases">
        <authorList>
            <person name="Varghese N."/>
            <person name="Submissions S."/>
        </authorList>
    </citation>
    <scope>NUCLEOTIDE SEQUENCE [LARGE SCALE GENOMIC DNA]</scope>
    <source>
        <strain evidence="2">DSM 16858</strain>
    </source>
</reference>
<sequence length="96" mass="10410">MDVLPGFSKLLAALTKRMSQRCLDSLATVTLPLGELWSHRLRRPGASLRCHEGCVWLTREGDGCDHVLRAGEALCLEGPGLVVVQALGPARFSVSR</sequence>
<dbReference type="AlphaFoldDB" id="A0A1I0ITP7"/>
<evidence type="ECO:0008006" key="3">
    <source>
        <dbReference type="Google" id="ProtNLM"/>
    </source>
</evidence>
<keyword evidence="2" id="KW-1185">Reference proteome</keyword>
<evidence type="ECO:0000313" key="1">
    <source>
        <dbReference type="EMBL" id="SEU00563.1"/>
    </source>
</evidence>